<dbReference type="EMBL" id="JAAOAV010000184">
    <property type="protein sequence ID" value="KAF5591240.1"/>
    <property type="molecule type" value="Genomic_DNA"/>
</dbReference>
<evidence type="ECO:0000313" key="2">
    <source>
        <dbReference type="EMBL" id="KAF5591240.1"/>
    </source>
</evidence>
<protein>
    <submittedName>
        <fullName evidence="2">Fluconazole resistance 1</fullName>
    </submittedName>
</protein>
<reference evidence="2 3" key="1">
    <citation type="submission" date="2020-05" db="EMBL/GenBank/DDBJ databases">
        <title>Identification and distribution of gene clusters putatively required for synthesis of sphingolipid metabolism inhibitors in phylogenetically diverse species of the filamentous fungus Fusarium.</title>
        <authorList>
            <person name="Kim H.-S."/>
            <person name="Busman M."/>
            <person name="Brown D.W."/>
            <person name="Divon H."/>
            <person name="Uhlig S."/>
            <person name="Proctor R.H."/>
        </authorList>
    </citation>
    <scope>NUCLEOTIDE SEQUENCE [LARGE SCALE GENOMIC DNA]</scope>
    <source>
        <strain evidence="2 3">NRRL 66333</strain>
    </source>
</reference>
<proteinExistence type="predicted"/>
<evidence type="ECO:0000313" key="3">
    <source>
        <dbReference type="Proteomes" id="UP000547976"/>
    </source>
</evidence>
<dbReference type="AlphaFoldDB" id="A0A8H5P705"/>
<organism evidence="2 3">
    <name type="scientific">Gibberella subglutinans</name>
    <name type="common">Fusarium subglutinans</name>
    <dbReference type="NCBI Taxonomy" id="42677"/>
    <lineage>
        <taxon>Eukaryota</taxon>
        <taxon>Fungi</taxon>
        <taxon>Dikarya</taxon>
        <taxon>Ascomycota</taxon>
        <taxon>Pezizomycotina</taxon>
        <taxon>Sordariomycetes</taxon>
        <taxon>Hypocreomycetidae</taxon>
        <taxon>Hypocreales</taxon>
        <taxon>Nectriaceae</taxon>
        <taxon>Fusarium</taxon>
        <taxon>Fusarium fujikuroi species complex</taxon>
    </lineage>
</organism>
<comment type="caution">
    <text evidence="2">The sequence shown here is derived from an EMBL/GenBank/DDBJ whole genome shotgun (WGS) entry which is preliminary data.</text>
</comment>
<feature type="region of interest" description="Disordered" evidence="1">
    <location>
        <begin position="1"/>
        <end position="56"/>
    </location>
</feature>
<dbReference type="GeneID" id="59309847"/>
<dbReference type="OrthoDB" id="4151048at2759"/>
<accession>A0A8H5P705</accession>
<feature type="compositionally biased region" description="Polar residues" evidence="1">
    <location>
        <begin position="18"/>
        <end position="29"/>
    </location>
</feature>
<dbReference type="RefSeq" id="XP_036533983.1">
    <property type="nucleotide sequence ID" value="XM_036675129.1"/>
</dbReference>
<dbReference type="Proteomes" id="UP000547976">
    <property type="component" value="Unassembled WGS sequence"/>
</dbReference>
<evidence type="ECO:0000256" key="1">
    <source>
        <dbReference type="SAM" id="MobiDB-lite"/>
    </source>
</evidence>
<keyword evidence="3" id="KW-1185">Reference proteome</keyword>
<name>A0A8H5P705_GIBSU</name>
<sequence>MARCRSLPSRRPEEEHTASVSTSTMQHCGTTRRRSARTALRPSNTSIKRSAADKAHQKVRQACRDERLLIDITVRWSDPLQKVQGRPKDMHYQRSESHYLEKDSQRVGGVPFAAFMVKSLTVDGVCKLYSMVRNSQPWKLDEPQLNEHGQPVAQHIAKLLGCVPPNSEIDLPVQSVFPENESSMAKLYRELEEHERSEAASTPSLARDKELACDETAISESQALDLELPYYVVDCGIHGTVNLPLQNGSDDLDHEVAEAANMYGNALFPDTPLSPRTWSSYNAGYSDLALCLQQMDKI</sequence>
<gene>
    <name evidence="2" type="ORF">FSUBG_10541</name>
</gene>